<proteinExistence type="predicted"/>
<feature type="chain" id="PRO_5046402246" description="Secreted protein" evidence="2">
    <location>
        <begin position="30"/>
        <end position="105"/>
    </location>
</feature>
<comment type="caution">
    <text evidence="3">The sequence shown here is derived from an EMBL/GenBank/DDBJ whole genome shotgun (WGS) entry which is preliminary data.</text>
</comment>
<name>A0ABW7QWM9_9ACTN</name>
<evidence type="ECO:0008006" key="5">
    <source>
        <dbReference type="Google" id="ProtNLM"/>
    </source>
</evidence>
<evidence type="ECO:0000256" key="2">
    <source>
        <dbReference type="SAM" id="SignalP"/>
    </source>
</evidence>
<dbReference type="RefSeq" id="WP_397715866.1">
    <property type="nucleotide sequence ID" value="NZ_JBIRGN010000006.1"/>
</dbReference>
<evidence type="ECO:0000313" key="4">
    <source>
        <dbReference type="Proteomes" id="UP001610818"/>
    </source>
</evidence>
<keyword evidence="2" id="KW-0732">Signal</keyword>
<protein>
    <recommendedName>
        <fullName evidence="5">Secreted protein</fullName>
    </recommendedName>
</protein>
<reference evidence="3 4" key="1">
    <citation type="submission" date="2024-10" db="EMBL/GenBank/DDBJ databases">
        <title>The Natural Products Discovery Center: Release of the First 8490 Sequenced Strains for Exploring Actinobacteria Biosynthetic Diversity.</title>
        <authorList>
            <person name="Kalkreuter E."/>
            <person name="Kautsar S.A."/>
            <person name="Yang D."/>
            <person name="Bader C.D."/>
            <person name="Teijaro C.N."/>
            <person name="Fluegel L."/>
            <person name="Davis C.M."/>
            <person name="Simpson J.R."/>
            <person name="Lauterbach L."/>
            <person name="Steele A.D."/>
            <person name="Gui C."/>
            <person name="Meng S."/>
            <person name="Li G."/>
            <person name="Viehrig K."/>
            <person name="Ye F."/>
            <person name="Su P."/>
            <person name="Kiefer A.F."/>
            <person name="Nichols A."/>
            <person name="Cepeda A.J."/>
            <person name="Yan W."/>
            <person name="Fan B."/>
            <person name="Jiang Y."/>
            <person name="Adhikari A."/>
            <person name="Zheng C.-J."/>
            <person name="Schuster L."/>
            <person name="Cowan T.M."/>
            <person name="Smanski M.J."/>
            <person name="Chevrette M.G."/>
            <person name="De Carvalho L.P.S."/>
            <person name="Shen B."/>
        </authorList>
    </citation>
    <scope>NUCLEOTIDE SEQUENCE [LARGE SCALE GENOMIC DNA]</scope>
    <source>
        <strain evidence="3 4">NPDC017990</strain>
    </source>
</reference>
<feature type="region of interest" description="Disordered" evidence="1">
    <location>
        <begin position="30"/>
        <end position="95"/>
    </location>
</feature>
<evidence type="ECO:0000313" key="3">
    <source>
        <dbReference type="EMBL" id="MFH8549419.1"/>
    </source>
</evidence>
<accession>A0ABW7QWM9</accession>
<dbReference type="EMBL" id="JBIRGQ010000006">
    <property type="protein sequence ID" value="MFH8549419.1"/>
    <property type="molecule type" value="Genomic_DNA"/>
</dbReference>
<gene>
    <name evidence="3" type="ORF">ACH4F9_30855</name>
</gene>
<feature type="compositionally biased region" description="Basic residues" evidence="1">
    <location>
        <begin position="76"/>
        <end position="85"/>
    </location>
</feature>
<keyword evidence="4" id="KW-1185">Reference proteome</keyword>
<sequence>MSRVASCRPAWLRAVLILLALLGTVLAPASPTRAAPAPPPAAVSTEPCGEAHQDTADSALRVPARRPVPHAAPATARHRAAHRSRPGLLRERPHVAAPRSVVLRC</sequence>
<dbReference type="Proteomes" id="UP001610818">
    <property type="component" value="Unassembled WGS sequence"/>
</dbReference>
<evidence type="ECO:0000256" key="1">
    <source>
        <dbReference type="SAM" id="MobiDB-lite"/>
    </source>
</evidence>
<feature type="signal peptide" evidence="2">
    <location>
        <begin position="1"/>
        <end position="29"/>
    </location>
</feature>
<organism evidence="3 4">
    <name type="scientific">Streptomyces longisporoflavus</name>
    <dbReference type="NCBI Taxonomy" id="28044"/>
    <lineage>
        <taxon>Bacteria</taxon>
        <taxon>Bacillati</taxon>
        <taxon>Actinomycetota</taxon>
        <taxon>Actinomycetes</taxon>
        <taxon>Kitasatosporales</taxon>
        <taxon>Streptomycetaceae</taxon>
        <taxon>Streptomyces</taxon>
    </lineage>
</organism>